<dbReference type="Pfam" id="PF01522">
    <property type="entry name" value="Polysacc_deac_1"/>
    <property type="match status" value="1"/>
</dbReference>
<dbReference type="GO" id="GO:0005975">
    <property type="term" value="P:carbohydrate metabolic process"/>
    <property type="evidence" value="ECO:0007669"/>
    <property type="project" value="InterPro"/>
</dbReference>
<dbReference type="OrthoDB" id="10436at2157"/>
<dbReference type="Proteomes" id="UP000243338">
    <property type="component" value="Unassembled WGS sequence"/>
</dbReference>
<organism evidence="4 5">
    <name type="scientific">Methanococcoides vulcani</name>
    <dbReference type="NCBI Taxonomy" id="1353158"/>
    <lineage>
        <taxon>Archaea</taxon>
        <taxon>Methanobacteriati</taxon>
        <taxon>Methanobacteriota</taxon>
        <taxon>Stenosarchaea group</taxon>
        <taxon>Methanomicrobia</taxon>
        <taxon>Methanosarcinales</taxon>
        <taxon>Methanosarcinaceae</taxon>
        <taxon>Methanococcoides</taxon>
    </lineage>
</organism>
<dbReference type="Gene3D" id="3.20.20.370">
    <property type="entry name" value="Glycoside hydrolase/deacetylase"/>
    <property type="match status" value="1"/>
</dbReference>
<dbReference type="CDD" id="cd10918">
    <property type="entry name" value="CE4_NodB_like_5s_6s"/>
    <property type="match status" value="1"/>
</dbReference>
<dbReference type="PANTHER" id="PTHR34216:SF3">
    <property type="entry name" value="POLY-BETA-1,6-N-ACETYL-D-GLUCOSAMINE N-DEACETYLASE"/>
    <property type="match status" value="1"/>
</dbReference>
<reference evidence="5" key="1">
    <citation type="submission" date="2016-10" db="EMBL/GenBank/DDBJ databases">
        <authorList>
            <person name="Varghese N."/>
            <person name="Submissions S."/>
        </authorList>
    </citation>
    <scope>NUCLEOTIDE SEQUENCE [LARGE SCALE GENOMIC DNA]</scope>
    <source>
        <strain evidence="5">SLH 33</strain>
    </source>
</reference>
<gene>
    <name evidence="4" type="ORF">SAMN04488587_0895</name>
</gene>
<dbReference type="AlphaFoldDB" id="A0A1H9Z6N3"/>
<dbReference type="PANTHER" id="PTHR34216">
    <property type="match status" value="1"/>
</dbReference>
<dbReference type="EMBL" id="FOHQ01000002">
    <property type="protein sequence ID" value="SES77135.1"/>
    <property type="molecule type" value="Genomic_DNA"/>
</dbReference>
<keyword evidence="5" id="KW-1185">Reference proteome</keyword>
<evidence type="ECO:0000313" key="4">
    <source>
        <dbReference type="EMBL" id="SES77135.1"/>
    </source>
</evidence>
<evidence type="ECO:0000313" key="5">
    <source>
        <dbReference type="Proteomes" id="UP000243338"/>
    </source>
</evidence>
<dbReference type="SUPFAM" id="SSF88713">
    <property type="entry name" value="Glycoside hydrolase/deacetylase"/>
    <property type="match status" value="1"/>
</dbReference>
<sequence>MLRKIPFLLLRLTGIPFFIREVIQRKKVTIVNFHDISPDRADMHLRALRSKYNIIPLQDYVRAKEAGTVDELPPRSLIITLDDGHKSNYDLKPLLERYEIPVTIFLCSGIVDTKRHFWWSHNIGNDYSREELKNIPNKDRLEILRGFGFEETKEFDDRQALSKNEIEDMKVMADFQSHTVFHPVLPNCTTEEAYKEISQSKKDLEEKYGLKIYALSYPNGDYSDREISIAKKEGYTCGITVDVGFNSQDTDIFKLKRFSIRDGADINELLVKASGLWWYLKKTSIR</sequence>
<comment type="subcellular location">
    <subcellularLocation>
        <location evidence="1">Secreted</location>
    </subcellularLocation>
</comment>
<keyword evidence="2" id="KW-0732">Signal</keyword>
<dbReference type="GO" id="GO:0005576">
    <property type="term" value="C:extracellular region"/>
    <property type="evidence" value="ECO:0007669"/>
    <property type="project" value="UniProtKB-SubCell"/>
</dbReference>
<dbReference type="InterPro" id="IPR002509">
    <property type="entry name" value="NODB_dom"/>
</dbReference>
<feature type="domain" description="NodB homology" evidence="3">
    <location>
        <begin position="75"/>
        <end position="286"/>
    </location>
</feature>
<proteinExistence type="predicted"/>
<dbReference type="GO" id="GO:0016810">
    <property type="term" value="F:hydrolase activity, acting on carbon-nitrogen (but not peptide) bonds"/>
    <property type="evidence" value="ECO:0007669"/>
    <property type="project" value="InterPro"/>
</dbReference>
<dbReference type="PROSITE" id="PS51677">
    <property type="entry name" value="NODB"/>
    <property type="match status" value="1"/>
</dbReference>
<protein>
    <submittedName>
        <fullName evidence="4">Polysaccharide deacetylase</fullName>
    </submittedName>
</protein>
<dbReference type="InterPro" id="IPR011330">
    <property type="entry name" value="Glyco_hydro/deAcase_b/a-brl"/>
</dbReference>
<dbReference type="RefSeq" id="WP_091689417.1">
    <property type="nucleotide sequence ID" value="NZ_CAAGSJ010000001.1"/>
</dbReference>
<name>A0A1H9Z6N3_9EURY</name>
<dbReference type="InterPro" id="IPR051398">
    <property type="entry name" value="Polysacch_Deacetylase"/>
</dbReference>
<evidence type="ECO:0000256" key="2">
    <source>
        <dbReference type="ARBA" id="ARBA00022729"/>
    </source>
</evidence>
<evidence type="ECO:0000256" key="1">
    <source>
        <dbReference type="ARBA" id="ARBA00004613"/>
    </source>
</evidence>
<evidence type="ECO:0000259" key="3">
    <source>
        <dbReference type="PROSITE" id="PS51677"/>
    </source>
</evidence>
<accession>A0A1H9Z6N3</accession>